<evidence type="ECO:0000256" key="1">
    <source>
        <dbReference type="SAM" id="MobiDB-lite"/>
    </source>
</evidence>
<keyword evidence="2" id="KW-0812">Transmembrane</keyword>
<keyword evidence="4" id="KW-1185">Reference proteome</keyword>
<evidence type="ECO:0000256" key="2">
    <source>
        <dbReference type="SAM" id="Phobius"/>
    </source>
</evidence>
<feature type="compositionally biased region" description="Low complexity" evidence="1">
    <location>
        <begin position="80"/>
        <end position="97"/>
    </location>
</feature>
<feature type="region of interest" description="Disordered" evidence="1">
    <location>
        <begin position="77"/>
        <end position="97"/>
    </location>
</feature>
<evidence type="ECO:0000313" key="3">
    <source>
        <dbReference type="EMBL" id="CBI15233.3"/>
    </source>
</evidence>
<dbReference type="AlphaFoldDB" id="D7SIC3"/>
<evidence type="ECO:0000313" key="4">
    <source>
        <dbReference type="Proteomes" id="UP000009183"/>
    </source>
</evidence>
<gene>
    <name evidence="3" type="ordered locus">VIT_17s0000g06080</name>
</gene>
<dbReference type="Proteomes" id="UP000009183">
    <property type="component" value="Chromosome 17"/>
</dbReference>
<dbReference type="EMBL" id="FN594950">
    <property type="protein sequence ID" value="CBI15233.3"/>
    <property type="molecule type" value="Genomic_DNA"/>
</dbReference>
<accession>D7SIC3</accession>
<name>D7SIC3_VITVI</name>
<feature type="transmembrane region" description="Helical" evidence="2">
    <location>
        <begin position="34"/>
        <end position="61"/>
    </location>
</feature>
<dbReference type="InParanoid" id="D7SIC3"/>
<keyword evidence="2" id="KW-0472">Membrane</keyword>
<protein>
    <submittedName>
        <fullName evidence="3">Uncharacterized protein</fullName>
    </submittedName>
</protein>
<proteinExistence type="predicted"/>
<sequence>MVWVHSNRVSVLRFSTDHSLRIYIWNEAQYICHWIFLVCFLIFTLFYPLFSLFPCTFYFYFKTFLWHDGNLHSHRPSYPSSAAHTSHAHVSTVKPIP</sequence>
<keyword evidence="2" id="KW-1133">Transmembrane helix</keyword>
<dbReference type="HOGENOM" id="CLU_2350946_0_0_1"/>
<organism evidence="3 4">
    <name type="scientific">Vitis vinifera</name>
    <name type="common">Grape</name>
    <dbReference type="NCBI Taxonomy" id="29760"/>
    <lineage>
        <taxon>Eukaryota</taxon>
        <taxon>Viridiplantae</taxon>
        <taxon>Streptophyta</taxon>
        <taxon>Embryophyta</taxon>
        <taxon>Tracheophyta</taxon>
        <taxon>Spermatophyta</taxon>
        <taxon>Magnoliopsida</taxon>
        <taxon>eudicotyledons</taxon>
        <taxon>Gunneridae</taxon>
        <taxon>Pentapetalae</taxon>
        <taxon>rosids</taxon>
        <taxon>Vitales</taxon>
        <taxon>Vitaceae</taxon>
        <taxon>Viteae</taxon>
        <taxon>Vitis</taxon>
    </lineage>
</organism>
<dbReference type="PaxDb" id="29760-VIT_17s0000g06080.t01"/>
<reference evidence="4" key="1">
    <citation type="journal article" date="2007" name="Nature">
        <title>The grapevine genome sequence suggests ancestral hexaploidization in major angiosperm phyla.</title>
        <authorList>
            <consortium name="The French-Italian Public Consortium for Grapevine Genome Characterization."/>
            <person name="Jaillon O."/>
            <person name="Aury J.-M."/>
            <person name="Noel B."/>
            <person name="Policriti A."/>
            <person name="Clepet C."/>
            <person name="Casagrande A."/>
            <person name="Choisne N."/>
            <person name="Aubourg S."/>
            <person name="Vitulo N."/>
            <person name="Jubin C."/>
            <person name="Vezzi A."/>
            <person name="Legeai F."/>
            <person name="Hugueney P."/>
            <person name="Dasilva C."/>
            <person name="Horner D."/>
            <person name="Mica E."/>
            <person name="Jublot D."/>
            <person name="Poulain J."/>
            <person name="Bruyere C."/>
            <person name="Billault A."/>
            <person name="Segurens B."/>
            <person name="Gouyvenoux M."/>
            <person name="Ugarte E."/>
            <person name="Cattonaro F."/>
            <person name="Anthouard V."/>
            <person name="Vico V."/>
            <person name="Del Fabbro C."/>
            <person name="Alaux M."/>
            <person name="Di Gaspero G."/>
            <person name="Dumas V."/>
            <person name="Felice N."/>
            <person name="Paillard S."/>
            <person name="Juman I."/>
            <person name="Moroldo M."/>
            <person name="Scalabrin S."/>
            <person name="Canaguier A."/>
            <person name="Le Clainche I."/>
            <person name="Malacrida G."/>
            <person name="Durand E."/>
            <person name="Pesole G."/>
            <person name="Laucou V."/>
            <person name="Chatelet P."/>
            <person name="Merdinoglu D."/>
            <person name="Delledonne M."/>
            <person name="Pezzotti M."/>
            <person name="Lecharny A."/>
            <person name="Scarpelli C."/>
            <person name="Artiguenave F."/>
            <person name="Pe M.E."/>
            <person name="Valle G."/>
            <person name="Morgante M."/>
            <person name="Caboche M."/>
            <person name="Adam-Blondon A.-F."/>
            <person name="Weissenbach J."/>
            <person name="Quetier F."/>
            <person name="Wincker P."/>
        </authorList>
    </citation>
    <scope>NUCLEOTIDE SEQUENCE [LARGE SCALE GENOMIC DNA]</scope>
    <source>
        <strain evidence="4">cv. Pinot noir / PN40024</strain>
    </source>
</reference>